<protein>
    <submittedName>
        <fullName evidence="1">Uncharacterized protein</fullName>
    </submittedName>
</protein>
<sequence>MAKSKVRTGCRTCKIRKVKCDESYPVCHRCSSTGRTCDGYGVWGGGGIQSNRSSRDGAIIASTSSSSNETCNTILPRPGYVSFFVATREDKECFDWFEHRTSPKIRGSFDSEFWSKLILQASINELAVRHAVLAVSFIHRRGSLNVMDTRLEEESIGQVEQVPLRYFARSINNLQRHLSANTQASLRIVLITCIIFTTLDLLRGHFETARIHVRNGVYLLRMLRSFSNRDDGLHSTRVSESTDSWITEAFMRLHDQVEVRNLMNRVTCEPLLPDPSPLPSIQNIRSVKEAWNHLDKILEHILHLNNRALECETECQALRPPPPSLRTDQQQIQTTLTSWSKAYECLRSSPLMQSYNVGWENKGSRLLLLHHQTLTIMIDVCLLPRNEVIFDAHTDSFLRLINHAVDLWKNYTLSTNPPRPKILPGHFLNMSNSITDKGWITALYYTAVKCRVHRIRLQAVRFLEASHHREGFWDSSIMAAVARKVMEIEERDYYQDINPLDNIFSLTSSPTPWDLSLATLPESYRLRGVEIILSGCPVIRVLLLCKQRQGMEDRKIQIGEYDILTQRWIYVADCSPKDI</sequence>
<evidence type="ECO:0000313" key="2">
    <source>
        <dbReference type="Proteomes" id="UP001433508"/>
    </source>
</evidence>
<organism evidence="1 2">
    <name type="scientific">Lipomyces kononenkoae</name>
    <name type="common">Yeast</name>
    <dbReference type="NCBI Taxonomy" id="34357"/>
    <lineage>
        <taxon>Eukaryota</taxon>
        <taxon>Fungi</taxon>
        <taxon>Dikarya</taxon>
        <taxon>Ascomycota</taxon>
        <taxon>Saccharomycotina</taxon>
        <taxon>Lipomycetes</taxon>
        <taxon>Lipomycetales</taxon>
        <taxon>Lipomycetaceae</taxon>
        <taxon>Lipomyces</taxon>
    </lineage>
</organism>
<accession>A0ACC3SQK0</accession>
<name>A0ACC3SQK0_LIPKO</name>
<dbReference type="Proteomes" id="UP001433508">
    <property type="component" value="Unassembled WGS sequence"/>
</dbReference>
<comment type="caution">
    <text evidence="1">The sequence shown here is derived from an EMBL/GenBank/DDBJ whole genome shotgun (WGS) entry which is preliminary data.</text>
</comment>
<evidence type="ECO:0000313" key="1">
    <source>
        <dbReference type="EMBL" id="KAK9233903.1"/>
    </source>
</evidence>
<keyword evidence="2" id="KW-1185">Reference proteome</keyword>
<gene>
    <name evidence="1" type="ORF">V1525DRAFT_391985</name>
</gene>
<reference evidence="2" key="1">
    <citation type="journal article" date="2024" name="Front. Bioeng. Biotechnol.">
        <title>Genome-scale model development and genomic sequencing of the oleaginous clade Lipomyces.</title>
        <authorList>
            <person name="Czajka J.J."/>
            <person name="Han Y."/>
            <person name="Kim J."/>
            <person name="Mondo S.J."/>
            <person name="Hofstad B.A."/>
            <person name="Robles A."/>
            <person name="Haridas S."/>
            <person name="Riley R."/>
            <person name="LaButti K."/>
            <person name="Pangilinan J."/>
            <person name="Andreopoulos W."/>
            <person name="Lipzen A."/>
            <person name="Yan J."/>
            <person name="Wang M."/>
            <person name="Ng V."/>
            <person name="Grigoriev I.V."/>
            <person name="Spatafora J.W."/>
            <person name="Magnuson J.K."/>
            <person name="Baker S.E."/>
            <person name="Pomraning K.R."/>
        </authorList>
    </citation>
    <scope>NUCLEOTIDE SEQUENCE [LARGE SCALE GENOMIC DNA]</scope>
    <source>
        <strain evidence="2">CBS 7786</strain>
    </source>
</reference>
<dbReference type="EMBL" id="MU971553">
    <property type="protein sequence ID" value="KAK9233903.1"/>
    <property type="molecule type" value="Genomic_DNA"/>
</dbReference>
<proteinExistence type="predicted"/>